<proteinExistence type="inferred from homology"/>
<keyword evidence="3" id="KW-0687">Ribonucleoprotein</keyword>
<dbReference type="SUPFAM" id="SSF143034">
    <property type="entry name" value="L35p-like"/>
    <property type="match status" value="1"/>
</dbReference>
<dbReference type="GO" id="GO:1990904">
    <property type="term" value="C:ribonucleoprotein complex"/>
    <property type="evidence" value="ECO:0007669"/>
    <property type="project" value="UniProtKB-KW"/>
</dbReference>
<dbReference type="Proteomes" id="UP000187203">
    <property type="component" value="Unassembled WGS sequence"/>
</dbReference>
<feature type="region of interest" description="Disordered" evidence="4">
    <location>
        <begin position="475"/>
        <end position="494"/>
    </location>
</feature>
<dbReference type="OrthoDB" id="512750at2759"/>
<feature type="region of interest" description="Disordered" evidence="4">
    <location>
        <begin position="403"/>
        <end position="447"/>
    </location>
</feature>
<feature type="region of interest" description="Disordered" evidence="4">
    <location>
        <begin position="208"/>
        <end position="312"/>
    </location>
</feature>
<evidence type="ECO:0000313" key="6">
    <source>
        <dbReference type="Proteomes" id="UP000187203"/>
    </source>
</evidence>
<sequence length="533" mass="59934">MGLQDCLKGRKPETIKRCRDCAPNSGVWLFNRPKLFPLYPLLVVFSITRLFPQSILFQANGAINPSSITMPHHIPSLSTPSLLPHFISQSYKSRFRPLSDGTIRRWKEGKRHNAHLKSKKSKRRLRQPAIVPAAYAKVMKKLNFFVMQSSGKESTCEAESWSISLVKTAADNEDEEEMQPVPLVIVIPEGMAADKTPLPRRSPRCIPAMPTPTVLSTNSGEGTVLDRSLRRSSRLSALVQPESPTVGSIVSVETESNTNKRKMKGRTIDDDKNLRSPRFTSASTEARRSKDSLSPSVKNQRSKTQSLKLNESKEAKIKNAEIMKVKESMRLTSAPAKTQGSSQEPNIDSMKLRGLRRSPRLTSAPAESKCSSSETTFKYSVNVSYSKTRSSRKMTDNLCLPWPEDVDKGSVPSEPNGSNFSGEKQRRKSPRLASETENCEGDEHPSKKLKVSSANLDMKMSDEMFSKKIKNLSSSVDKQTQHKSDPVFLGDPIPDDEARERWHWRYEMKVNEKSKRKTIPLEVKKLKITLEGY</sequence>
<dbReference type="Gene3D" id="4.10.410.60">
    <property type="match status" value="1"/>
</dbReference>
<dbReference type="PANTHER" id="PTHR36400">
    <property type="entry name" value="RIBOSOMAL PROTEIN L35"/>
    <property type="match status" value="1"/>
</dbReference>
<comment type="similarity">
    <text evidence="1">Belongs to the bacterial ribosomal protein bL35 family.</text>
</comment>
<dbReference type="EMBL" id="AWUE01016262">
    <property type="protein sequence ID" value="OMO93451.1"/>
    <property type="molecule type" value="Genomic_DNA"/>
</dbReference>
<dbReference type="GO" id="GO:0005840">
    <property type="term" value="C:ribosome"/>
    <property type="evidence" value="ECO:0007669"/>
    <property type="project" value="UniProtKB-KW"/>
</dbReference>
<feature type="region of interest" description="Disordered" evidence="4">
    <location>
        <begin position="330"/>
        <end position="370"/>
    </location>
</feature>
<dbReference type="InterPro" id="IPR037229">
    <property type="entry name" value="Ribosomal_bL35_sf"/>
</dbReference>
<comment type="caution">
    <text evidence="5">The sequence shown here is derived from an EMBL/GenBank/DDBJ whole genome shotgun (WGS) entry which is preliminary data.</text>
</comment>
<dbReference type="Pfam" id="PF01632">
    <property type="entry name" value="Ribosomal_L35p"/>
    <property type="match status" value="1"/>
</dbReference>
<protein>
    <submittedName>
        <fullName evidence="5">Ribosomal protein L35</fullName>
    </submittedName>
</protein>
<feature type="compositionally biased region" description="Polar residues" evidence="4">
    <location>
        <begin position="413"/>
        <end position="422"/>
    </location>
</feature>
<evidence type="ECO:0000256" key="3">
    <source>
        <dbReference type="ARBA" id="ARBA00023274"/>
    </source>
</evidence>
<name>A0A1R3JFB4_9ROSI</name>
<evidence type="ECO:0000256" key="1">
    <source>
        <dbReference type="ARBA" id="ARBA00006598"/>
    </source>
</evidence>
<dbReference type="GO" id="GO:0006412">
    <property type="term" value="P:translation"/>
    <property type="evidence" value="ECO:0007669"/>
    <property type="project" value="InterPro"/>
</dbReference>
<dbReference type="PANTHER" id="PTHR36400:SF1">
    <property type="entry name" value="RIBOSOMAL PROTEIN L35"/>
    <property type="match status" value="1"/>
</dbReference>
<dbReference type="GO" id="GO:0003735">
    <property type="term" value="F:structural constituent of ribosome"/>
    <property type="evidence" value="ECO:0007669"/>
    <property type="project" value="InterPro"/>
</dbReference>
<evidence type="ECO:0000256" key="4">
    <source>
        <dbReference type="SAM" id="MobiDB-lite"/>
    </source>
</evidence>
<feature type="compositionally biased region" description="Polar residues" evidence="4">
    <location>
        <begin position="335"/>
        <end position="346"/>
    </location>
</feature>
<feature type="compositionally biased region" description="Polar residues" evidence="4">
    <location>
        <begin position="242"/>
        <end position="257"/>
    </location>
</feature>
<accession>A0A1R3JFB4</accession>
<gene>
    <name evidence="5" type="ORF">COLO4_16883</name>
</gene>
<feature type="compositionally biased region" description="Polar residues" evidence="4">
    <location>
        <begin position="292"/>
        <end position="309"/>
    </location>
</feature>
<dbReference type="STRING" id="93759.A0A1R3JFB4"/>
<keyword evidence="6" id="KW-1185">Reference proteome</keyword>
<keyword evidence="2 5" id="KW-0689">Ribosomal protein</keyword>
<dbReference type="AlphaFoldDB" id="A0A1R3JFB4"/>
<evidence type="ECO:0000313" key="5">
    <source>
        <dbReference type="EMBL" id="OMO93451.1"/>
    </source>
</evidence>
<reference evidence="6" key="1">
    <citation type="submission" date="2013-09" db="EMBL/GenBank/DDBJ databases">
        <title>Corchorus olitorius genome sequencing.</title>
        <authorList>
            <person name="Alam M."/>
            <person name="Haque M.S."/>
            <person name="Islam M.S."/>
            <person name="Emdad E.M."/>
            <person name="Islam M.M."/>
            <person name="Ahmed B."/>
            <person name="Halim A."/>
            <person name="Hossen Q.M.M."/>
            <person name="Hossain M.Z."/>
            <person name="Ahmed R."/>
            <person name="Khan M.M."/>
            <person name="Islam R."/>
            <person name="Rashid M.M."/>
            <person name="Khan S.A."/>
            <person name="Rahman M.S."/>
            <person name="Alam M."/>
            <person name="Yahiya A.S."/>
            <person name="Khan M.S."/>
            <person name="Azam M.S."/>
            <person name="Haque T."/>
            <person name="Lashkar M.Z.H."/>
            <person name="Akhand A.I."/>
            <person name="Morshed G."/>
            <person name="Roy S."/>
            <person name="Uddin K.S."/>
            <person name="Rabeya T."/>
            <person name="Hossain A.S."/>
            <person name="Chowdhury A."/>
            <person name="Snigdha A.R."/>
            <person name="Mortoza M.S."/>
            <person name="Matin S.A."/>
            <person name="Hoque S.M.E."/>
            <person name="Islam M.K."/>
            <person name="Roy D.K."/>
            <person name="Haider R."/>
            <person name="Moosa M.M."/>
            <person name="Elias S.M."/>
            <person name="Hasan A.M."/>
            <person name="Jahan S."/>
            <person name="Shafiuddin M."/>
            <person name="Mahmood N."/>
            <person name="Shommy N.S."/>
        </authorList>
    </citation>
    <scope>NUCLEOTIDE SEQUENCE [LARGE SCALE GENOMIC DNA]</scope>
    <source>
        <strain evidence="6">cv. O-4</strain>
    </source>
</reference>
<evidence type="ECO:0000256" key="2">
    <source>
        <dbReference type="ARBA" id="ARBA00022980"/>
    </source>
</evidence>
<dbReference type="InterPro" id="IPR021137">
    <property type="entry name" value="Ribosomal_bL35-like"/>
</dbReference>
<organism evidence="5 6">
    <name type="scientific">Corchorus olitorius</name>
    <dbReference type="NCBI Taxonomy" id="93759"/>
    <lineage>
        <taxon>Eukaryota</taxon>
        <taxon>Viridiplantae</taxon>
        <taxon>Streptophyta</taxon>
        <taxon>Embryophyta</taxon>
        <taxon>Tracheophyta</taxon>
        <taxon>Spermatophyta</taxon>
        <taxon>Magnoliopsida</taxon>
        <taxon>eudicotyledons</taxon>
        <taxon>Gunneridae</taxon>
        <taxon>Pentapetalae</taxon>
        <taxon>rosids</taxon>
        <taxon>malvids</taxon>
        <taxon>Malvales</taxon>
        <taxon>Malvaceae</taxon>
        <taxon>Grewioideae</taxon>
        <taxon>Apeibeae</taxon>
        <taxon>Corchorus</taxon>
    </lineage>
</organism>